<dbReference type="AlphaFoldDB" id="A0A5N6SUF8"/>
<reference evidence="2 3" key="1">
    <citation type="submission" date="2019-04" db="EMBL/GenBank/DDBJ databases">
        <title>Friends and foes A comparative genomics study of 23 Aspergillus species from section Flavi.</title>
        <authorList>
            <consortium name="DOE Joint Genome Institute"/>
            <person name="Kjaerbolling I."/>
            <person name="Vesth T."/>
            <person name="Frisvad J.C."/>
            <person name="Nybo J.L."/>
            <person name="Theobald S."/>
            <person name="Kildgaard S."/>
            <person name="Isbrandt T."/>
            <person name="Kuo A."/>
            <person name="Sato A."/>
            <person name="Lyhne E.K."/>
            <person name="Kogle M.E."/>
            <person name="Wiebenga A."/>
            <person name="Kun R.S."/>
            <person name="Lubbers R.J."/>
            <person name="Makela M.R."/>
            <person name="Barry K."/>
            <person name="Chovatia M."/>
            <person name="Clum A."/>
            <person name="Daum C."/>
            <person name="Haridas S."/>
            <person name="He G."/>
            <person name="LaButti K."/>
            <person name="Lipzen A."/>
            <person name="Mondo S."/>
            <person name="Riley R."/>
            <person name="Salamov A."/>
            <person name="Simmons B.A."/>
            <person name="Magnuson J.K."/>
            <person name="Henrissat B."/>
            <person name="Mortensen U.H."/>
            <person name="Larsen T.O."/>
            <person name="Devries R.P."/>
            <person name="Grigoriev I.V."/>
            <person name="Machida M."/>
            <person name="Baker S.E."/>
            <person name="Andersen M.R."/>
        </authorList>
    </citation>
    <scope>NUCLEOTIDE SEQUENCE [LARGE SCALE GENOMIC DNA]</scope>
    <source>
        <strain evidence="2 3">CBS 117625</strain>
    </source>
</reference>
<accession>A0A5N6SUF8</accession>
<evidence type="ECO:0000256" key="1">
    <source>
        <dbReference type="SAM" id="MobiDB-lite"/>
    </source>
</evidence>
<dbReference type="EMBL" id="ML743576">
    <property type="protein sequence ID" value="KAE8137537.1"/>
    <property type="molecule type" value="Genomic_DNA"/>
</dbReference>
<dbReference type="Proteomes" id="UP000325672">
    <property type="component" value="Unassembled WGS sequence"/>
</dbReference>
<organism evidence="2 3">
    <name type="scientific">Aspergillus pseudotamarii</name>
    <dbReference type="NCBI Taxonomy" id="132259"/>
    <lineage>
        <taxon>Eukaryota</taxon>
        <taxon>Fungi</taxon>
        <taxon>Dikarya</taxon>
        <taxon>Ascomycota</taxon>
        <taxon>Pezizomycotina</taxon>
        <taxon>Eurotiomycetes</taxon>
        <taxon>Eurotiomycetidae</taxon>
        <taxon>Eurotiales</taxon>
        <taxon>Aspergillaceae</taxon>
        <taxon>Aspergillus</taxon>
        <taxon>Aspergillus subgen. Circumdati</taxon>
    </lineage>
</organism>
<keyword evidence="3" id="KW-1185">Reference proteome</keyword>
<name>A0A5N6SUF8_ASPPS</name>
<evidence type="ECO:0000313" key="2">
    <source>
        <dbReference type="EMBL" id="KAE8137537.1"/>
    </source>
</evidence>
<feature type="region of interest" description="Disordered" evidence="1">
    <location>
        <begin position="1"/>
        <end position="20"/>
    </location>
</feature>
<dbReference type="RefSeq" id="XP_031913600.1">
    <property type="nucleotide sequence ID" value="XM_032059882.1"/>
</dbReference>
<gene>
    <name evidence="2" type="ORF">BDV38DRAFT_282790</name>
</gene>
<sequence>MTTRGSPELDQLAKGGCLGENHNESAQLKQLEVQFGEISRADSSREEPNSLGAVTPELRMAGFAPKDEVTLLRGERYGVTYDDKDASSKVLDGLLLTDDDVHN</sequence>
<dbReference type="OrthoDB" id="5322539at2759"/>
<dbReference type="GeneID" id="43644092"/>
<protein>
    <submittedName>
        <fullName evidence="2">Uncharacterized protein</fullName>
    </submittedName>
</protein>
<proteinExistence type="predicted"/>
<evidence type="ECO:0000313" key="3">
    <source>
        <dbReference type="Proteomes" id="UP000325672"/>
    </source>
</evidence>